<dbReference type="OrthoDB" id="5244814at2"/>
<name>A0A4R3KAZ3_9FIRM</name>
<dbReference type="SUPFAM" id="SSF88659">
    <property type="entry name" value="Sigma3 and sigma4 domains of RNA polymerase sigma factors"/>
    <property type="match status" value="1"/>
</dbReference>
<keyword evidence="2" id="KW-1185">Reference proteome</keyword>
<organism evidence="1 2">
    <name type="scientific">Muricomes intestini</name>
    <dbReference type="NCBI Taxonomy" id="1796634"/>
    <lineage>
        <taxon>Bacteria</taxon>
        <taxon>Bacillati</taxon>
        <taxon>Bacillota</taxon>
        <taxon>Clostridia</taxon>
        <taxon>Lachnospirales</taxon>
        <taxon>Lachnospiraceae</taxon>
        <taxon>Muricomes</taxon>
    </lineage>
</organism>
<dbReference type="AlphaFoldDB" id="A0A4R3KAZ3"/>
<accession>A0A4R3KAZ3</accession>
<dbReference type="InterPro" id="IPR013324">
    <property type="entry name" value="RNA_pol_sigma_r3/r4-like"/>
</dbReference>
<dbReference type="Gene3D" id="1.10.10.10">
    <property type="entry name" value="Winged helix-like DNA-binding domain superfamily/Winged helix DNA-binding domain"/>
    <property type="match status" value="1"/>
</dbReference>
<evidence type="ECO:0000313" key="2">
    <source>
        <dbReference type="Proteomes" id="UP000295726"/>
    </source>
</evidence>
<dbReference type="EMBL" id="SLZZ01000006">
    <property type="protein sequence ID" value="TCS80296.1"/>
    <property type="molecule type" value="Genomic_DNA"/>
</dbReference>
<evidence type="ECO:0000313" key="1">
    <source>
        <dbReference type="EMBL" id="TCS80296.1"/>
    </source>
</evidence>
<comment type="caution">
    <text evidence="1">The sequence shown here is derived from an EMBL/GenBank/DDBJ whole genome shotgun (WGS) entry which is preliminary data.</text>
</comment>
<dbReference type="Proteomes" id="UP000295726">
    <property type="component" value="Unassembled WGS sequence"/>
</dbReference>
<sequence length="174" mass="20408">MKTNDNQSKRIYDKTTRTWYEVPEDQYREYDRWRTALRKRMQYRGECFCPRSKWWLCDGNCPDCEFHNSTTVSLDDPLPDGGGTLGDYVPDDAPLIEEVLADEAELAQLLKRLQELMPEAIQIGKLREDGLSDEAIADIIGIKRTTFRSRLEKAREKLCEEFPEAMSEQFPDWF</sequence>
<dbReference type="InterPro" id="IPR036388">
    <property type="entry name" value="WH-like_DNA-bd_sf"/>
</dbReference>
<dbReference type="RefSeq" id="WP_132379974.1">
    <property type="nucleotide sequence ID" value="NZ_SLZZ01000006.1"/>
</dbReference>
<proteinExistence type="predicted"/>
<protein>
    <submittedName>
        <fullName evidence="1">Uncharacterized protein</fullName>
    </submittedName>
</protein>
<gene>
    <name evidence="1" type="ORF">EDD59_106122</name>
</gene>
<reference evidence="1 2" key="1">
    <citation type="submission" date="2019-03" db="EMBL/GenBank/DDBJ databases">
        <title>Genomic Encyclopedia of Type Strains, Phase IV (KMG-IV): sequencing the most valuable type-strain genomes for metagenomic binning, comparative biology and taxonomic classification.</title>
        <authorList>
            <person name="Goeker M."/>
        </authorList>
    </citation>
    <scope>NUCLEOTIDE SEQUENCE [LARGE SCALE GENOMIC DNA]</scope>
    <source>
        <strain evidence="1 2">DSM 29489</strain>
    </source>
</reference>